<dbReference type="SUPFAM" id="SSF57959">
    <property type="entry name" value="Leucine zipper domain"/>
    <property type="match status" value="1"/>
</dbReference>
<feature type="region of interest" description="Disordered" evidence="2">
    <location>
        <begin position="88"/>
        <end position="156"/>
    </location>
</feature>
<protein>
    <recommendedName>
        <fullName evidence="3">BZIP domain-containing protein</fullName>
    </recommendedName>
</protein>
<evidence type="ECO:0000256" key="2">
    <source>
        <dbReference type="SAM" id="MobiDB-lite"/>
    </source>
</evidence>
<name>A0A7S3UAG0_9CHLO</name>
<feature type="domain" description="BZIP" evidence="3">
    <location>
        <begin position="133"/>
        <end position="186"/>
    </location>
</feature>
<dbReference type="InterPro" id="IPR046347">
    <property type="entry name" value="bZIP_sf"/>
</dbReference>
<dbReference type="GO" id="GO:0003700">
    <property type="term" value="F:DNA-binding transcription factor activity"/>
    <property type="evidence" value="ECO:0007669"/>
    <property type="project" value="InterPro"/>
</dbReference>
<feature type="compositionally biased region" description="Basic residues" evidence="2">
    <location>
        <begin position="138"/>
        <end position="156"/>
    </location>
</feature>
<gene>
    <name evidence="4" type="ORF">PSAL00342_LOCUS2074</name>
</gene>
<dbReference type="SMART" id="SM00338">
    <property type="entry name" value="BRLZ"/>
    <property type="match status" value="1"/>
</dbReference>
<dbReference type="Pfam" id="PF00170">
    <property type="entry name" value="bZIP_1"/>
    <property type="match status" value="1"/>
</dbReference>
<dbReference type="EMBL" id="HBIS01002329">
    <property type="protein sequence ID" value="CAE0608257.1"/>
    <property type="molecule type" value="Transcribed_RNA"/>
</dbReference>
<accession>A0A7S3UAG0</accession>
<proteinExistence type="predicted"/>
<organism evidence="4">
    <name type="scientific">Picocystis salinarum</name>
    <dbReference type="NCBI Taxonomy" id="88271"/>
    <lineage>
        <taxon>Eukaryota</taxon>
        <taxon>Viridiplantae</taxon>
        <taxon>Chlorophyta</taxon>
        <taxon>Picocystophyceae</taxon>
        <taxon>Picocystales</taxon>
        <taxon>Picocystaceae</taxon>
        <taxon>Picocystis</taxon>
    </lineage>
</organism>
<dbReference type="InterPro" id="IPR004827">
    <property type="entry name" value="bZIP"/>
</dbReference>
<feature type="compositionally biased region" description="Basic and acidic residues" evidence="2">
    <location>
        <begin position="102"/>
        <end position="137"/>
    </location>
</feature>
<reference evidence="4" key="1">
    <citation type="submission" date="2021-01" db="EMBL/GenBank/DDBJ databases">
        <authorList>
            <person name="Corre E."/>
            <person name="Pelletier E."/>
            <person name="Niang G."/>
            <person name="Scheremetjew M."/>
            <person name="Finn R."/>
            <person name="Kale V."/>
            <person name="Holt S."/>
            <person name="Cochrane G."/>
            <person name="Meng A."/>
            <person name="Brown T."/>
            <person name="Cohen L."/>
        </authorList>
    </citation>
    <scope>NUCLEOTIDE SEQUENCE</scope>
    <source>
        <strain evidence="4">CCMP1897</strain>
    </source>
</reference>
<feature type="coiled-coil region" evidence="1">
    <location>
        <begin position="158"/>
        <end position="185"/>
    </location>
</feature>
<dbReference type="Gene3D" id="1.20.5.170">
    <property type="match status" value="1"/>
</dbReference>
<evidence type="ECO:0000259" key="3">
    <source>
        <dbReference type="PROSITE" id="PS50217"/>
    </source>
</evidence>
<keyword evidence="1" id="KW-0175">Coiled coil</keyword>
<evidence type="ECO:0000256" key="1">
    <source>
        <dbReference type="SAM" id="Coils"/>
    </source>
</evidence>
<evidence type="ECO:0000313" key="4">
    <source>
        <dbReference type="EMBL" id="CAE0608257.1"/>
    </source>
</evidence>
<dbReference type="PROSITE" id="PS50217">
    <property type="entry name" value="BZIP"/>
    <property type="match status" value="1"/>
</dbReference>
<sequence length="197" mass="22350">MATALGAFQRADSLTQMQLKAEDERNKKAGQMAVCDGIRERPGVEGMGEIQQPAPVLYNGGEKFAMEDMILEDYVSDWLMHGPSFADQSLPTLPQAPSSPRIVEREPSIAGLKRERSDASSEGRKTSQDESTEEKRERVKKRRRESARRSRARKNTYVKSLELENVQLREENRKLKGMLGKLNQEVPTCFEYSVLDM</sequence>
<feature type="compositionally biased region" description="Polar residues" evidence="2">
    <location>
        <begin position="88"/>
        <end position="98"/>
    </location>
</feature>
<dbReference type="AlphaFoldDB" id="A0A7S3UAG0"/>